<comment type="caution">
    <text evidence="1">The sequence shown here is derived from an EMBL/GenBank/DDBJ whole genome shotgun (WGS) entry which is preliminary data.</text>
</comment>
<keyword evidence="2" id="KW-1185">Reference proteome</keyword>
<proteinExistence type="predicted"/>
<dbReference type="EMBL" id="REGN01000004">
    <property type="protein sequence ID" value="RNA45240.1"/>
    <property type="molecule type" value="Genomic_DNA"/>
</dbReference>
<organism evidence="1 2">
    <name type="scientific">Brachionus plicatilis</name>
    <name type="common">Marine rotifer</name>
    <name type="synonym">Brachionus muelleri</name>
    <dbReference type="NCBI Taxonomy" id="10195"/>
    <lineage>
        <taxon>Eukaryota</taxon>
        <taxon>Metazoa</taxon>
        <taxon>Spiralia</taxon>
        <taxon>Gnathifera</taxon>
        <taxon>Rotifera</taxon>
        <taxon>Eurotatoria</taxon>
        <taxon>Monogononta</taxon>
        <taxon>Pseudotrocha</taxon>
        <taxon>Ploima</taxon>
        <taxon>Brachionidae</taxon>
        <taxon>Brachionus</taxon>
    </lineage>
</organism>
<dbReference type="AlphaFoldDB" id="A0A3M7TCN5"/>
<sequence length="63" mass="7071">MFDINKKNLKKLPAVQNDCLLIFLNSGAMSSIRCPNKGGLILFSYMYRIPSFDIAASETETQL</sequence>
<protein>
    <submittedName>
        <fullName evidence="1">Uncharacterized protein</fullName>
    </submittedName>
</protein>
<name>A0A3M7TCN5_BRAPC</name>
<accession>A0A3M7TCN5</accession>
<evidence type="ECO:0000313" key="2">
    <source>
        <dbReference type="Proteomes" id="UP000276133"/>
    </source>
</evidence>
<dbReference type="Proteomes" id="UP000276133">
    <property type="component" value="Unassembled WGS sequence"/>
</dbReference>
<evidence type="ECO:0000313" key="1">
    <source>
        <dbReference type="EMBL" id="RNA45240.1"/>
    </source>
</evidence>
<reference evidence="1 2" key="1">
    <citation type="journal article" date="2018" name="Sci. Rep.">
        <title>Genomic signatures of local adaptation to the degree of environmental predictability in rotifers.</title>
        <authorList>
            <person name="Franch-Gras L."/>
            <person name="Hahn C."/>
            <person name="Garcia-Roger E.M."/>
            <person name="Carmona M.J."/>
            <person name="Serra M."/>
            <person name="Gomez A."/>
        </authorList>
    </citation>
    <scope>NUCLEOTIDE SEQUENCE [LARGE SCALE GENOMIC DNA]</scope>
    <source>
        <strain evidence="1">HYR1</strain>
    </source>
</reference>
<gene>
    <name evidence="1" type="ORF">BpHYR1_053809</name>
</gene>